<dbReference type="AlphaFoldDB" id="A0AAD9N1Z2"/>
<dbReference type="Proteomes" id="UP001208570">
    <property type="component" value="Unassembled WGS sequence"/>
</dbReference>
<gene>
    <name evidence="1" type="ORF">LSH36_327g03070</name>
</gene>
<protein>
    <submittedName>
        <fullName evidence="1">Uncharacterized protein</fullName>
    </submittedName>
</protein>
<comment type="caution">
    <text evidence="1">The sequence shown here is derived from an EMBL/GenBank/DDBJ whole genome shotgun (WGS) entry which is preliminary data.</text>
</comment>
<dbReference type="SUPFAM" id="SSF49785">
    <property type="entry name" value="Galactose-binding domain-like"/>
    <property type="match status" value="1"/>
</dbReference>
<proteinExistence type="predicted"/>
<evidence type="ECO:0000313" key="2">
    <source>
        <dbReference type="Proteomes" id="UP001208570"/>
    </source>
</evidence>
<keyword evidence="2" id="KW-1185">Reference proteome</keyword>
<sequence length="38" mass="4332">MKNVYEYLEIDLGRVKVITVVETQGRFGNGQVSVKVVY</sequence>
<dbReference type="EMBL" id="JAODUP010000327">
    <property type="protein sequence ID" value="KAK2152483.1"/>
    <property type="molecule type" value="Genomic_DNA"/>
</dbReference>
<evidence type="ECO:0000313" key="1">
    <source>
        <dbReference type="EMBL" id="KAK2152483.1"/>
    </source>
</evidence>
<reference evidence="1" key="1">
    <citation type="journal article" date="2023" name="Mol. Biol. Evol.">
        <title>Third-Generation Sequencing Reveals the Adaptive Role of the Epigenome in Three Deep-Sea Polychaetes.</title>
        <authorList>
            <person name="Perez M."/>
            <person name="Aroh O."/>
            <person name="Sun Y."/>
            <person name="Lan Y."/>
            <person name="Juniper S.K."/>
            <person name="Young C.R."/>
            <person name="Angers B."/>
            <person name="Qian P.Y."/>
        </authorList>
    </citation>
    <scope>NUCLEOTIDE SEQUENCE</scope>
    <source>
        <strain evidence="1">P08H-3</strain>
    </source>
</reference>
<dbReference type="Gene3D" id="2.60.120.260">
    <property type="entry name" value="Galactose-binding domain-like"/>
    <property type="match status" value="1"/>
</dbReference>
<accession>A0AAD9N1Z2</accession>
<dbReference type="InterPro" id="IPR008979">
    <property type="entry name" value="Galactose-bd-like_sf"/>
</dbReference>
<name>A0AAD9N1Z2_9ANNE</name>
<organism evidence="1 2">
    <name type="scientific">Paralvinella palmiformis</name>
    <dbReference type="NCBI Taxonomy" id="53620"/>
    <lineage>
        <taxon>Eukaryota</taxon>
        <taxon>Metazoa</taxon>
        <taxon>Spiralia</taxon>
        <taxon>Lophotrochozoa</taxon>
        <taxon>Annelida</taxon>
        <taxon>Polychaeta</taxon>
        <taxon>Sedentaria</taxon>
        <taxon>Canalipalpata</taxon>
        <taxon>Terebellida</taxon>
        <taxon>Terebelliformia</taxon>
        <taxon>Alvinellidae</taxon>
        <taxon>Paralvinella</taxon>
    </lineage>
</organism>